<dbReference type="NCBIfam" id="TIGR00266">
    <property type="entry name" value="TIGR00266 family protein"/>
    <property type="match status" value="1"/>
</dbReference>
<keyword evidence="2" id="KW-1185">Reference proteome</keyword>
<dbReference type="PANTHER" id="PTHR43657">
    <property type="entry name" value="TRYPTOPHAN RNA-BINDING ATTENUATOR PROTEIN-LIKE PROTEIN"/>
    <property type="match status" value="1"/>
</dbReference>
<reference evidence="1 2" key="1">
    <citation type="submission" date="2023-07" db="EMBL/GenBank/DDBJ databases">
        <title>Genomic Encyclopedia of Type Strains, Phase IV (KMG-IV): sequencing the most valuable type-strain genomes for metagenomic binning, comparative biology and taxonomic classification.</title>
        <authorList>
            <person name="Goeker M."/>
        </authorList>
    </citation>
    <scope>NUCLEOTIDE SEQUENCE [LARGE SCALE GENOMIC DNA]</scope>
    <source>
        <strain evidence="1 2">DSM 3770</strain>
    </source>
</reference>
<comment type="caution">
    <text evidence="1">The sequence shown here is derived from an EMBL/GenBank/DDBJ whole genome shotgun (WGS) entry which is preliminary data.</text>
</comment>
<dbReference type="InterPro" id="IPR036983">
    <property type="entry name" value="AIM24_sf"/>
</dbReference>
<dbReference type="InterPro" id="IPR002838">
    <property type="entry name" value="AIM24"/>
</dbReference>
<dbReference type="Gene3D" id="3.60.160.10">
    <property type="entry name" value="Mitochondrial biogenesis AIM24"/>
    <property type="match status" value="1"/>
</dbReference>
<sequence>MRSEITGTTLPIVTFTLEPGEGVLAEPDRLSWMTPNVAMRTTAATGGAGGLLSAIGRAISGGGLFMTEFTAEGSEALVAFAATVPGNIIEAKVAPGRGFLIHRHGFLAGSMGLSLSIGVQQSLGAGVFGGNGFVLQHLTGSGSAFVELGGEIVSYTLQPGQELLVHPGHVGMFEESVSFEITTISGVKNVLFGGDGLFLARLRGPGHVWLQTLTPAKLAHALAPYMPQERR</sequence>
<accession>A0ABU0LJX7</accession>
<dbReference type="PANTHER" id="PTHR43657:SF1">
    <property type="entry name" value="ALTERED INHERITANCE OF MITOCHONDRIA PROTEIN 24, MITOCHONDRIAL"/>
    <property type="match status" value="1"/>
</dbReference>
<dbReference type="InterPro" id="IPR016031">
    <property type="entry name" value="Trp_RNA-bd_attenuator-like_dom"/>
</dbReference>
<name>A0ABU0LJX7_XANAG</name>
<evidence type="ECO:0000313" key="1">
    <source>
        <dbReference type="EMBL" id="MDQ0507446.1"/>
    </source>
</evidence>
<organism evidence="1 2">
    <name type="scientific">Xanthobacter agilis</name>
    <dbReference type="NCBI Taxonomy" id="47492"/>
    <lineage>
        <taxon>Bacteria</taxon>
        <taxon>Pseudomonadati</taxon>
        <taxon>Pseudomonadota</taxon>
        <taxon>Alphaproteobacteria</taxon>
        <taxon>Hyphomicrobiales</taxon>
        <taxon>Xanthobacteraceae</taxon>
        <taxon>Xanthobacter</taxon>
    </lineage>
</organism>
<dbReference type="Pfam" id="PF01987">
    <property type="entry name" value="AIM24"/>
    <property type="match status" value="1"/>
</dbReference>
<dbReference type="EMBL" id="JAUSVY010000019">
    <property type="protein sequence ID" value="MDQ0507446.1"/>
    <property type="molecule type" value="Genomic_DNA"/>
</dbReference>
<proteinExistence type="predicted"/>
<dbReference type="Proteomes" id="UP001241747">
    <property type="component" value="Unassembled WGS sequence"/>
</dbReference>
<protein>
    <submittedName>
        <fullName evidence="1">Uncharacterized protein (TIGR00266 family)</fullName>
    </submittedName>
</protein>
<gene>
    <name evidence="1" type="ORF">QOZ94_004270</name>
</gene>
<dbReference type="RefSeq" id="WP_237346897.1">
    <property type="nucleotide sequence ID" value="NZ_JABWGX010000025.1"/>
</dbReference>
<dbReference type="SUPFAM" id="SSF51219">
    <property type="entry name" value="TRAP-like"/>
    <property type="match status" value="1"/>
</dbReference>
<evidence type="ECO:0000313" key="2">
    <source>
        <dbReference type="Proteomes" id="UP001241747"/>
    </source>
</evidence>